<sequence length="99" mass="11038">RLQLCDARLDVCLSQARDLSNSPGWITPSPFVSISMNHLISFLFLIDLVGFMKASPSISEITPSPFESTAEKRRDSGERSEGNDCSEKMDRLSLHNYSS</sequence>
<evidence type="ECO:0000313" key="3">
    <source>
        <dbReference type="Proteomes" id="UP001432027"/>
    </source>
</evidence>
<name>A0AAV5TSX4_9BILA</name>
<keyword evidence="3" id="KW-1185">Reference proteome</keyword>
<feature type="compositionally biased region" description="Basic and acidic residues" evidence="1">
    <location>
        <begin position="69"/>
        <end position="93"/>
    </location>
</feature>
<gene>
    <name evidence="2" type="ORF">PENTCL1PPCAC_19763</name>
</gene>
<dbReference type="EMBL" id="BTSX01000004">
    <property type="protein sequence ID" value="GMS97588.1"/>
    <property type="molecule type" value="Genomic_DNA"/>
</dbReference>
<feature type="non-terminal residue" evidence="2">
    <location>
        <position position="99"/>
    </location>
</feature>
<feature type="non-terminal residue" evidence="2">
    <location>
        <position position="1"/>
    </location>
</feature>
<organism evidence="2 3">
    <name type="scientific">Pristionchus entomophagus</name>
    <dbReference type="NCBI Taxonomy" id="358040"/>
    <lineage>
        <taxon>Eukaryota</taxon>
        <taxon>Metazoa</taxon>
        <taxon>Ecdysozoa</taxon>
        <taxon>Nematoda</taxon>
        <taxon>Chromadorea</taxon>
        <taxon>Rhabditida</taxon>
        <taxon>Rhabditina</taxon>
        <taxon>Diplogasteromorpha</taxon>
        <taxon>Diplogasteroidea</taxon>
        <taxon>Neodiplogasteridae</taxon>
        <taxon>Pristionchus</taxon>
    </lineage>
</organism>
<protein>
    <submittedName>
        <fullName evidence="2">Uncharacterized protein</fullName>
    </submittedName>
</protein>
<evidence type="ECO:0000256" key="1">
    <source>
        <dbReference type="SAM" id="MobiDB-lite"/>
    </source>
</evidence>
<dbReference type="Proteomes" id="UP001432027">
    <property type="component" value="Unassembled WGS sequence"/>
</dbReference>
<feature type="compositionally biased region" description="Polar residues" evidence="1">
    <location>
        <begin position="57"/>
        <end position="67"/>
    </location>
</feature>
<evidence type="ECO:0000313" key="2">
    <source>
        <dbReference type="EMBL" id="GMS97588.1"/>
    </source>
</evidence>
<dbReference type="AlphaFoldDB" id="A0AAV5TSX4"/>
<feature type="region of interest" description="Disordered" evidence="1">
    <location>
        <begin position="57"/>
        <end position="99"/>
    </location>
</feature>
<accession>A0AAV5TSX4</accession>
<comment type="caution">
    <text evidence="2">The sequence shown here is derived from an EMBL/GenBank/DDBJ whole genome shotgun (WGS) entry which is preliminary data.</text>
</comment>
<proteinExistence type="predicted"/>
<reference evidence="2" key="1">
    <citation type="submission" date="2023-10" db="EMBL/GenBank/DDBJ databases">
        <title>Genome assembly of Pristionchus species.</title>
        <authorList>
            <person name="Yoshida K."/>
            <person name="Sommer R.J."/>
        </authorList>
    </citation>
    <scope>NUCLEOTIDE SEQUENCE</scope>
    <source>
        <strain evidence="2">RS0144</strain>
    </source>
</reference>